<dbReference type="AlphaFoldDB" id="A0AAU7AX24"/>
<organism evidence="1">
    <name type="scientific">Paraconexibacter sp. AEG42_29</name>
    <dbReference type="NCBI Taxonomy" id="2997339"/>
    <lineage>
        <taxon>Bacteria</taxon>
        <taxon>Bacillati</taxon>
        <taxon>Actinomycetota</taxon>
        <taxon>Thermoleophilia</taxon>
        <taxon>Solirubrobacterales</taxon>
        <taxon>Paraconexibacteraceae</taxon>
        <taxon>Paraconexibacter</taxon>
    </lineage>
</organism>
<proteinExistence type="predicted"/>
<dbReference type="RefSeq" id="WP_354697263.1">
    <property type="nucleotide sequence ID" value="NZ_CP114014.1"/>
</dbReference>
<accession>A0AAU7AX24</accession>
<evidence type="ECO:0000313" key="1">
    <source>
        <dbReference type="EMBL" id="XAY06025.1"/>
    </source>
</evidence>
<dbReference type="KEGG" id="parq:DSM112329_02886"/>
<name>A0AAU7AX24_9ACTN</name>
<gene>
    <name evidence="1" type="ORF">DSM112329_02886</name>
</gene>
<dbReference type="EMBL" id="CP114014">
    <property type="protein sequence ID" value="XAY06025.1"/>
    <property type="molecule type" value="Genomic_DNA"/>
</dbReference>
<reference evidence="1" key="1">
    <citation type="submission" date="2022-12" db="EMBL/GenBank/DDBJ databases">
        <title>Paraconexibacter alkalitolerans sp. nov. and Baekduia alba sp. nov., isolated from soil and emended description of the genera Paraconexibacter (Chun et al., 2020) and Baekduia (An et al., 2020).</title>
        <authorList>
            <person name="Vieira S."/>
            <person name="Huber K.J."/>
            <person name="Geppert A."/>
            <person name="Wolf J."/>
            <person name="Neumann-Schaal M."/>
            <person name="Muesken M."/>
            <person name="Overmann J."/>
        </authorList>
    </citation>
    <scope>NUCLEOTIDE SEQUENCE</scope>
    <source>
        <strain evidence="1">AEG42_29</strain>
    </source>
</reference>
<sequence>MSNLNDPELLADLRKHAVDGGTFEMYVGDGWLRLVRECHEAVVRRFPDYELHAVKEKYAELAFQAFPGPRENYPGGSWPLAEMAAVDELTDLFRERSATICEACGSPGEWRDHNGHEVTLCGRCSARVNESS</sequence>
<protein>
    <submittedName>
        <fullName evidence="1">Uncharacterized protein</fullName>
    </submittedName>
</protein>